<feature type="transmembrane region" description="Helical" evidence="2">
    <location>
        <begin position="20"/>
        <end position="41"/>
    </location>
</feature>
<evidence type="ECO:0000256" key="1">
    <source>
        <dbReference type="SAM" id="MobiDB-lite"/>
    </source>
</evidence>
<feature type="compositionally biased region" description="Basic and acidic residues" evidence="1">
    <location>
        <begin position="176"/>
        <end position="206"/>
    </location>
</feature>
<dbReference type="Proteomes" id="UP000546642">
    <property type="component" value="Unassembled WGS sequence"/>
</dbReference>
<name>A0A7W9YK25_9ACTN</name>
<keyword evidence="2" id="KW-0812">Transmembrane</keyword>
<feature type="transmembrane region" description="Helical" evidence="2">
    <location>
        <begin position="61"/>
        <end position="83"/>
    </location>
</feature>
<evidence type="ECO:0000313" key="3">
    <source>
        <dbReference type="EMBL" id="MBB6173622.1"/>
    </source>
</evidence>
<proteinExistence type="predicted"/>
<keyword evidence="4" id="KW-1185">Reference proteome</keyword>
<organism evidence="3 4">
    <name type="scientific">Nocardiopsis mwathae</name>
    <dbReference type="NCBI Taxonomy" id="1472723"/>
    <lineage>
        <taxon>Bacteria</taxon>
        <taxon>Bacillati</taxon>
        <taxon>Actinomycetota</taxon>
        <taxon>Actinomycetes</taxon>
        <taxon>Streptosporangiales</taxon>
        <taxon>Nocardiopsidaceae</taxon>
        <taxon>Nocardiopsis</taxon>
    </lineage>
</organism>
<comment type="caution">
    <text evidence="3">The sequence shown here is derived from an EMBL/GenBank/DDBJ whole genome shotgun (WGS) entry which is preliminary data.</text>
</comment>
<evidence type="ECO:0000313" key="4">
    <source>
        <dbReference type="Proteomes" id="UP000546642"/>
    </source>
</evidence>
<dbReference type="InterPro" id="IPR045713">
    <property type="entry name" value="DUF6069"/>
</dbReference>
<feature type="transmembrane region" description="Helical" evidence="2">
    <location>
        <begin position="120"/>
        <end position="142"/>
    </location>
</feature>
<gene>
    <name evidence="3" type="ORF">HNR23_003682</name>
</gene>
<accession>A0A7W9YK25</accession>
<dbReference type="EMBL" id="JACHDS010000001">
    <property type="protein sequence ID" value="MBB6173622.1"/>
    <property type="molecule type" value="Genomic_DNA"/>
</dbReference>
<reference evidence="3 4" key="1">
    <citation type="submission" date="2020-08" db="EMBL/GenBank/DDBJ databases">
        <title>Sequencing the genomes of 1000 actinobacteria strains.</title>
        <authorList>
            <person name="Klenk H.-P."/>
        </authorList>
    </citation>
    <scope>NUCLEOTIDE SEQUENCE [LARGE SCALE GENOMIC DNA]</scope>
    <source>
        <strain evidence="3 4">DSM 46659</strain>
    </source>
</reference>
<feature type="region of interest" description="Disordered" evidence="1">
    <location>
        <begin position="143"/>
        <end position="206"/>
    </location>
</feature>
<feature type="compositionally biased region" description="Gly residues" evidence="1">
    <location>
        <begin position="159"/>
        <end position="171"/>
    </location>
</feature>
<protein>
    <submittedName>
        <fullName evidence="3">Uncharacterized protein</fullName>
    </submittedName>
</protein>
<dbReference type="AlphaFoldDB" id="A0A7W9YK25"/>
<dbReference type="Pfam" id="PF19545">
    <property type="entry name" value="DUF6069"/>
    <property type="match status" value="1"/>
</dbReference>
<feature type="transmembrane region" description="Helical" evidence="2">
    <location>
        <begin position="90"/>
        <end position="108"/>
    </location>
</feature>
<keyword evidence="2" id="KW-0472">Membrane</keyword>
<evidence type="ECO:0000256" key="2">
    <source>
        <dbReference type="SAM" id="Phobius"/>
    </source>
</evidence>
<sequence length="206" mass="21506">MSEYGSDRRINVTRLWSGGLATAVVAALVILVGTLVARGILHVPVLAPEEAGYFGDATTAVYAGMAAAAALIATALLHLLLLSAPRPMTFFGWIVGLATVVAAVSPFAEVAPLGSQIATGAINAVTGIAIVSLLTSVGWSSFRSGRGTRRTHRDDGTVPGTGYGGGNGYGTGYRNAVDRSTRPIRRYDGRHHRDGDTNADTRIERD</sequence>
<dbReference type="RefSeq" id="WP_184077126.1">
    <property type="nucleotide sequence ID" value="NZ_JACHDS010000001.1"/>
</dbReference>
<keyword evidence="2" id="KW-1133">Transmembrane helix</keyword>